<evidence type="ECO:0000313" key="2">
    <source>
        <dbReference type="Proteomes" id="UP000252107"/>
    </source>
</evidence>
<dbReference type="Proteomes" id="UP000252107">
    <property type="component" value="Unassembled WGS sequence"/>
</dbReference>
<accession>A0A367Q9A6</accession>
<proteinExistence type="predicted"/>
<evidence type="ECO:0000313" key="1">
    <source>
        <dbReference type="EMBL" id="RCJ20747.1"/>
    </source>
</evidence>
<organism evidence="1 2">
    <name type="scientific">Nostoc minutum NIES-26</name>
    <dbReference type="NCBI Taxonomy" id="1844469"/>
    <lineage>
        <taxon>Bacteria</taxon>
        <taxon>Bacillati</taxon>
        <taxon>Cyanobacteriota</taxon>
        <taxon>Cyanophyceae</taxon>
        <taxon>Nostocales</taxon>
        <taxon>Nostocaceae</taxon>
        <taxon>Nostoc</taxon>
    </lineage>
</organism>
<dbReference type="AlphaFoldDB" id="A0A367Q9A6"/>
<dbReference type="EMBL" id="LXQD01000334">
    <property type="protein sequence ID" value="RCJ20747.1"/>
    <property type="molecule type" value="Genomic_DNA"/>
</dbReference>
<name>A0A367Q9A6_9NOSO</name>
<reference evidence="1" key="1">
    <citation type="submission" date="2016-04" db="EMBL/GenBank/DDBJ databases">
        <authorList>
            <person name="Tabuchi Yagui T.R."/>
        </authorList>
    </citation>
    <scope>NUCLEOTIDE SEQUENCE [LARGE SCALE GENOMIC DNA]</scope>
    <source>
        <strain evidence="1">NIES-26</strain>
    </source>
</reference>
<sequence>MEIASLKAVLPPHKCNQLQIPQNKKIKSPSLFFLEKLNQRAIACFKITLAVMFVLFWDWRC</sequence>
<gene>
    <name evidence="1" type="ORF">A6770_31155</name>
</gene>
<comment type="caution">
    <text evidence="1">The sequence shown here is derived from an EMBL/GenBank/DDBJ whole genome shotgun (WGS) entry which is preliminary data.</text>
</comment>
<keyword evidence="2" id="KW-1185">Reference proteome</keyword>
<protein>
    <submittedName>
        <fullName evidence="1">Uncharacterized protein</fullName>
    </submittedName>
</protein>